<reference evidence="1" key="1">
    <citation type="thesis" date="2020" institute="ProQuest LLC" country="789 East Eisenhower Parkway, Ann Arbor, MI, USA">
        <title>Comparative Genomics and Chromosome Evolution.</title>
        <authorList>
            <person name="Mudd A.B."/>
        </authorList>
    </citation>
    <scope>NUCLEOTIDE SEQUENCE</scope>
    <source>
        <strain evidence="1">237g6f4</strain>
        <tissue evidence="1">Blood</tissue>
    </source>
</reference>
<evidence type="ECO:0000313" key="1">
    <source>
        <dbReference type="EMBL" id="KAG8538657.1"/>
    </source>
</evidence>
<dbReference type="AlphaFoldDB" id="A0AAV6YNA6"/>
<keyword evidence="2" id="KW-1185">Reference proteome</keyword>
<organism evidence="1 2">
    <name type="scientific">Engystomops pustulosus</name>
    <name type="common">Tungara frog</name>
    <name type="synonym">Physalaemus pustulosus</name>
    <dbReference type="NCBI Taxonomy" id="76066"/>
    <lineage>
        <taxon>Eukaryota</taxon>
        <taxon>Metazoa</taxon>
        <taxon>Chordata</taxon>
        <taxon>Craniata</taxon>
        <taxon>Vertebrata</taxon>
        <taxon>Euteleostomi</taxon>
        <taxon>Amphibia</taxon>
        <taxon>Batrachia</taxon>
        <taxon>Anura</taxon>
        <taxon>Neobatrachia</taxon>
        <taxon>Hyloidea</taxon>
        <taxon>Leptodactylidae</taxon>
        <taxon>Leiuperinae</taxon>
        <taxon>Engystomops</taxon>
    </lineage>
</organism>
<proteinExistence type="predicted"/>
<comment type="caution">
    <text evidence="1">The sequence shown here is derived from an EMBL/GenBank/DDBJ whole genome shotgun (WGS) entry which is preliminary data.</text>
</comment>
<dbReference type="EMBL" id="WNYA01019422">
    <property type="protein sequence ID" value="KAG8538657.1"/>
    <property type="molecule type" value="Genomic_DNA"/>
</dbReference>
<name>A0AAV6YNA6_ENGPU</name>
<evidence type="ECO:0000313" key="2">
    <source>
        <dbReference type="Proteomes" id="UP000824782"/>
    </source>
</evidence>
<dbReference type="Proteomes" id="UP000824782">
    <property type="component" value="Unassembled WGS sequence"/>
</dbReference>
<sequence length="72" mass="8076">MERPCCVLPSCSSIKYKRCNPDQTVPAGTWPPSSPPEVTSGFNLFRLWHRTGGRTGEGFIIWAHQVLLLYNA</sequence>
<gene>
    <name evidence="1" type="ORF">GDO81_022256</name>
</gene>
<protein>
    <submittedName>
        <fullName evidence="1">Uncharacterized protein</fullName>
    </submittedName>
</protein>
<accession>A0AAV6YNA6</accession>